<organism evidence="2 3">
    <name type="scientific">Elysia crispata</name>
    <name type="common">lettuce slug</name>
    <dbReference type="NCBI Taxonomy" id="231223"/>
    <lineage>
        <taxon>Eukaryota</taxon>
        <taxon>Metazoa</taxon>
        <taxon>Spiralia</taxon>
        <taxon>Lophotrochozoa</taxon>
        <taxon>Mollusca</taxon>
        <taxon>Gastropoda</taxon>
        <taxon>Heterobranchia</taxon>
        <taxon>Euthyneura</taxon>
        <taxon>Panpulmonata</taxon>
        <taxon>Sacoglossa</taxon>
        <taxon>Placobranchoidea</taxon>
        <taxon>Plakobranchidae</taxon>
        <taxon>Elysia</taxon>
    </lineage>
</organism>
<feature type="signal peptide" evidence="1">
    <location>
        <begin position="1"/>
        <end position="22"/>
    </location>
</feature>
<evidence type="ECO:0000256" key="1">
    <source>
        <dbReference type="SAM" id="SignalP"/>
    </source>
</evidence>
<evidence type="ECO:0000313" key="2">
    <source>
        <dbReference type="EMBL" id="KAK3762769.1"/>
    </source>
</evidence>
<dbReference type="AlphaFoldDB" id="A0AAE0Z4L2"/>
<reference evidence="2" key="1">
    <citation type="journal article" date="2023" name="G3 (Bethesda)">
        <title>A reference genome for the long-term kleptoplast-retaining sea slug Elysia crispata morphotype clarki.</title>
        <authorList>
            <person name="Eastman K.E."/>
            <person name="Pendleton A.L."/>
            <person name="Shaikh M.A."/>
            <person name="Suttiyut T."/>
            <person name="Ogas R."/>
            <person name="Tomko P."/>
            <person name="Gavelis G."/>
            <person name="Widhalm J.R."/>
            <person name="Wisecaver J.H."/>
        </authorList>
    </citation>
    <scope>NUCLEOTIDE SEQUENCE</scope>
    <source>
        <strain evidence="2">ECLA1</strain>
    </source>
</reference>
<dbReference type="Proteomes" id="UP001283361">
    <property type="component" value="Unassembled WGS sequence"/>
</dbReference>
<evidence type="ECO:0008006" key="4">
    <source>
        <dbReference type="Google" id="ProtNLM"/>
    </source>
</evidence>
<comment type="caution">
    <text evidence="2">The sequence shown here is derived from an EMBL/GenBank/DDBJ whole genome shotgun (WGS) entry which is preliminary data.</text>
</comment>
<keyword evidence="1" id="KW-0732">Signal</keyword>
<keyword evidence="3" id="KW-1185">Reference proteome</keyword>
<protein>
    <recommendedName>
        <fullName evidence="4">Plethodontid modulating factor</fullName>
    </recommendedName>
</protein>
<evidence type="ECO:0000313" key="3">
    <source>
        <dbReference type="Proteomes" id="UP001283361"/>
    </source>
</evidence>
<sequence>MKVAVTILLCLSICVMLQVASSTDCISHDAFCANRGNIADSEGHLHCCINGGFPVRRPTEDFQCYCLVIGRK</sequence>
<name>A0AAE0Z4L2_9GAST</name>
<proteinExistence type="predicted"/>
<feature type="chain" id="PRO_5041967704" description="Plethodontid modulating factor" evidence="1">
    <location>
        <begin position="23"/>
        <end position="72"/>
    </location>
</feature>
<gene>
    <name evidence="2" type="ORF">RRG08_020902</name>
</gene>
<dbReference type="EMBL" id="JAWDGP010004646">
    <property type="protein sequence ID" value="KAK3762769.1"/>
    <property type="molecule type" value="Genomic_DNA"/>
</dbReference>
<accession>A0AAE0Z4L2</accession>